<feature type="compositionally biased region" description="Low complexity" evidence="5">
    <location>
        <begin position="1"/>
        <end position="36"/>
    </location>
</feature>
<feature type="region of interest" description="Disordered" evidence="5">
    <location>
        <begin position="687"/>
        <end position="710"/>
    </location>
</feature>
<evidence type="ECO:0000256" key="3">
    <source>
        <dbReference type="ARBA" id="ARBA00022801"/>
    </source>
</evidence>
<organism evidence="6 7">
    <name type="scientific">Pycnococcus provasolii</name>
    <dbReference type="NCBI Taxonomy" id="41880"/>
    <lineage>
        <taxon>Eukaryota</taxon>
        <taxon>Viridiplantae</taxon>
        <taxon>Chlorophyta</taxon>
        <taxon>Pseudoscourfieldiophyceae</taxon>
        <taxon>Pseudoscourfieldiales</taxon>
        <taxon>Pycnococcaceae</taxon>
        <taxon>Pycnococcus</taxon>
    </lineage>
</organism>
<dbReference type="NCBIfam" id="TIGR02244">
    <property type="entry name" value="HAD-IG-Ncltidse"/>
    <property type="match status" value="1"/>
</dbReference>
<evidence type="ECO:0000256" key="2">
    <source>
        <dbReference type="ARBA" id="ARBA00022723"/>
    </source>
</evidence>
<feature type="region of interest" description="Disordered" evidence="5">
    <location>
        <begin position="69"/>
        <end position="106"/>
    </location>
</feature>
<dbReference type="GO" id="GO:0008253">
    <property type="term" value="F:5'-nucleotidase activity"/>
    <property type="evidence" value="ECO:0007669"/>
    <property type="project" value="TreeGrafter"/>
</dbReference>
<comment type="caution">
    <text evidence="6">The sequence shown here is derived from an EMBL/GenBank/DDBJ whole genome shotgun (WGS) entry which is preliminary data.</text>
</comment>
<evidence type="ECO:0000313" key="7">
    <source>
        <dbReference type="Proteomes" id="UP000660262"/>
    </source>
</evidence>
<dbReference type="PANTHER" id="PTHR12103">
    <property type="entry name" value="5'-NUCLEOTIDASE DOMAIN-CONTAINING"/>
    <property type="match status" value="1"/>
</dbReference>
<evidence type="ECO:0008006" key="8">
    <source>
        <dbReference type="Google" id="ProtNLM"/>
    </source>
</evidence>
<dbReference type="Pfam" id="PF05761">
    <property type="entry name" value="5_nucleotid"/>
    <property type="match status" value="1"/>
</dbReference>
<dbReference type="InterPro" id="IPR023214">
    <property type="entry name" value="HAD_sf"/>
</dbReference>
<keyword evidence="7" id="KW-1185">Reference proteome</keyword>
<dbReference type="GO" id="GO:0046872">
    <property type="term" value="F:metal ion binding"/>
    <property type="evidence" value="ECO:0007669"/>
    <property type="project" value="UniProtKB-KW"/>
</dbReference>
<evidence type="ECO:0000256" key="4">
    <source>
        <dbReference type="ARBA" id="ARBA00022842"/>
    </source>
</evidence>
<feature type="region of interest" description="Disordered" evidence="5">
    <location>
        <begin position="1"/>
        <end position="54"/>
    </location>
</feature>
<dbReference type="Proteomes" id="UP000660262">
    <property type="component" value="Unassembled WGS sequence"/>
</dbReference>
<sequence>MAAPSSSMSMRVSGSSTRSTFSHQPPSHPVSCPVSSRYHQQHHHNGHLFSRTISSSTFAKREQVRRLKAANLDSANLSSDDRDSSSPSRSSQTNGMSSPPSTSSQDEWMEWADANGFNVDAFGESVDGDLHYADVECLVPPVLNPFDGNEGPSQLDTLWENGTGSDCAVQEPPLPVAPDDVNRWVASTSLKSETSYPFGSTGRGIFCSRTLNLRSIKVLGYDMDYTLVHYDVDQWEGRAYDYAKEQLRKTGCPVEGLSFDSEMVIRGLVVDKKLGNLVKPDRFGMVKRSSHGTRMMSTAECRQTYGRESVDLSDNRWVFLNTLFSVSEATLYAQMVDRLDSEEDGSGGWWGHDIKCYESLWRTVSKALFYTHVEGELKAEIIRDPAKFVEVDPQNALALLDQKRAGKKLLLITNSDYVYTQRIMEYAYDPYLPDDMTWRDLFDVTVVSSAKPNFFANSRNLVYEVATEDGLLRPTMRYEQGGVFAGGSARMIEESLGVSGDQILYVGDHIYTDVSVAKVNLQWRTCLVVRELEREVEALEKMAPLRVALKRYMNEKERVSDAFNSMRLELTRRMTTEMWDRDGEILGPSDLPELHDVPETELREGLVKMMAYMEALDAVISKMLGRDGSLFNTRWGYISLAGLNDKSHLTRQVEKYADIYTSRVSNFLHYTPFMYFRSPSQSLAHDRKRWSGQSRSDMRATVANTPGELI</sequence>
<keyword evidence="3" id="KW-0378">Hydrolase</keyword>
<feature type="compositionally biased region" description="Polar residues" evidence="5">
    <location>
        <begin position="92"/>
        <end position="106"/>
    </location>
</feature>
<proteinExistence type="inferred from homology"/>
<protein>
    <recommendedName>
        <fullName evidence="8">5'-nucleotidase</fullName>
    </recommendedName>
</protein>
<dbReference type="AlphaFoldDB" id="A0A830HAV6"/>
<dbReference type="EMBL" id="BNJQ01000004">
    <property type="protein sequence ID" value="GHP03040.1"/>
    <property type="molecule type" value="Genomic_DNA"/>
</dbReference>
<comment type="similarity">
    <text evidence="1">Belongs to the 5'(3')-deoxyribonucleotidase family.</text>
</comment>
<gene>
    <name evidence="6" type="ORF">PPROV_000179500</name>
</gene>
<evidence type="ECO:0000256" key="5">
    <source>
        <dbReference type="SAM" id="MobiDB-lite"/>
    </source>
</evidence>
<dbReference type="SUPFAM" id="SSF56784">
    <property type="entry name" value="HAD-like"/>
    <property type="match status" value="1"/>
</dbReference>
<keyword evidence="2" id="KW-0479">Metal-binding</keyword>
<dbReference type="Gene3D" id="3.40.50.1000">
    <property type="entry name" value="HAD superfamily/HAD-like"/>
    <property type="match status" value="1"/>
</dbReference>
<accession>A0A830HAV6</accession>
<name>A0A830HAV6_9CHLO</name>
<dbReference type="InterPro" id="IPR036412">
    <property type="entry name" value="HAD-like_sf"/>
</dbReference>
<evidence type="ECO:0000256" key="1">
    <source>
        <dbReference type="ARBA" id="ARBA00009589"/>
    </source>
</evidence>
<dbReference type="OrthoDB" id="409330at2759"/>
<reference evidence="6" key="1">
    <citation type="submission" date="2020-10" db="EMBL/GenBank/DDBJ databases">
        <title>Unveiling of a novel bifunctional photoreceptor, Dualchrome1, isolated from a cosmopolitan green alga.</title>
        <authorList>
            <person name="Suzuki S."/>
            <person name="Kawachi M."/>
        </authorList>
    </citation>
    <scope>NUCLEOTIDE SEQUENCE</scope>
    <source>
        <strain evidence="6">NIES 2893</strain>
    </source>
</reference>
<dbReference type="InterPro" id="IPR008380">
    <property type="entry name" value="HAD-SF_hydro_IG_5-nucl"/>
</dbReference>
<evidence type="ECO:0000313" key="6">
    <source>
        <dbReference type="EMBL" id="GHP03040.1"/>
    </source>
</evidence>
<dbReference type="PANTHER" id="PTHR12103:SF22">
    <property type="entry name" value="HAD-SUPERFAMILY HYDROLASE, SUBFAMILY IG, 5'-NUCLEOTIDASE"/>
    <property type="match status" value="1"/>
</dbReference>
<keyword evidence="4" id="KW-0460">Magnesium</keyword>